<feature type="transmembrane region" description="Helical" evidence="1">
    <location>
        <begin position="16"/>
        <end position="35"/>
    </location>
</feature>
<reference evidence="3" key="1">
    <citation type="journal article" date="2006" name="Proc. Natl. Acad. Sci. U.S.A.">
        <title>Genome analysis of the smallest free-living eukaryote Ostreococcus tauri unveils many unique features.</title>
        <authorList>
            <person name="Derelle E."/>
            <person name="Ferraz C."/>
            <person name="Rombauts S."/>
            <person name="Rouze P."/>
            <person name="Worden A.Z."/>
            <person name="Robbens S."/>
            <person name="Partensky F."/>
            <person name="Degroeve S."/>
            <person name="Echeynie S."/>
            <person name="Cooke R."/>
            <person name="Saeys Y."/>
            <person name="Wuyts J."/>
            <person name="Jabbari K."/>
            <person name="Bowler C."/>
            <person name="Panaud O."/>
            <person name="Piegu B."/>
            <person name="Ball S.G."/>
            <person name="Ral J.-P."/>
            <person name="Bouget F.-Y."/>
            <person name="Piganeau G."/>
            <person name="De Baets B."/>
            <person name="Picard A."/>
            <person name="Delseny M."/>
            <person name="Demaille J."/>
            <person name="Van de Peer Y."/>
            <person name="Moreau H."/>
        </authorList>
    </citation>
    <scope>NUCLEOTIDE SEQUENCE [LARGE SCALE GENOMIC DNA]</scope>
    <source>
        <strain evidence="3">OTTH 0595 / CCAP 157/2 / RCC745</strain>
    </source>
</reference>
<evidence type="ECO:0000256" key="1">
    <source>
        <dbReference type="SAM" id="Phobius"/>
    </source>
</evidence>
<keyword evidence="3" id="KW-1185">Reference proteome</keyword>
<sequence length="369" mass="41504">MDEHVMVNRTSSRSTLIVLAFVALAVVTLGTLRTLQRDIPSRKTLDRVSTTQRNASTRVTTVTIATSSHTAPRPSFAVCVVGQVRAMARRDVREHARAVLTTPLIEDGGDVEVFLHLDAKGMDEIIENTLREFWSPTSLEVYEVENRGNVGRAGCLSAGWPQTFRQRACAEDVRRRERERNETFDWIVLTRPDIEYYAKLPRASAWMGLKKNLILSGMCWFKRDGEIDANRQVAKGVDVDSMTDALAIVSRDTMDHYASIADAFESCIPANPPSDNPCGSLWASSECRAQHVAVNHTVGRLISEGDGGEMYRAIIFRCDDTRCSHMHRDYCKIEPCDVDTRPLDVVFAEEDGKKVRFTSEYYFSQPMDT</sequence>
<dbReference type="RefSeq" id="XP_003075372.2">
    <property type="nucleotide sequence ID" value="XM_003075324.2"/>
</dbReference>
<dbReference type="InParanoid" id="A0A096P9N8"/>
<gene>
    <name evidence="2" type="ORF">OT_ostta02g05500</name>
</gene>
<accession>A0A096P9N8</accession>
<organism evidence="2 3">
    <name type="scientific">Ostreococcus tauri</name>
    <name type="common">Marine green alga</name>
    <dbReference type="NCBI Taxonomy" id="70448"/>
    <lineage>
        <taxon>Eukaryota</taxon>
        <taxon>Viridiplantae</taxon>
        <taxon>Chlorophyta</taxon>
        <taxon>Mamiellophyceae</taxon>
        <taxon>Mamiellales</taxon>
        <taxon>Bathycoccaceae</taxon>
        <taxon>Ostreococcus</taxon>
    </lineage>
</organism>
<protein>
    <submittedName>
        <fullName evidence="2">Unnamed product</fullName>
    </submittedName>
</protein>
<keyword evidence="1" id="KW-0812">Transmembrane</keyword>
<evidence type="ECO:0000313" key="2">
    <source>
        <dbReference type="EMBL" id="CEG01305.1"/>
    </source>
</evidence>
<dbReference type="AlphaFoldDB" id="A0A096P9N8"/>
<comment type="caution">
    <text evidence="2">The sequence shown here is derived from an EMBL/GenBank/DDBJ whole genome shotgun (WGS) entry which is preliminary data.</text>
</comment>
<proteinExistence type="predicted"/>
<dbReference type="EMBL" id="CAID01000002">
    <property type="protein sequence ID" value="CEG01305.1"/>
    <property type="molecule type" value="Genomic_DNA"/>
</dbReference>
<dbReference type="GeneID" id="9837083"/>
<evidence type="ECO:0000313" key="3">
    <source>
        <dbReference type="Proteomes" id="UP000009170"/>
    </source>
</evidence>
<dbReference type="OrthoDB" id="10453971at2759"/>
<keyword evidence="1" id="KW-0472">Membrane</keyword>
<dbReference type="Proteomes" id="UP000009170">
    <property type="component" value="Unassembled WGS sequence"/>
</dbReference>
<dbReference type="KEGG" id="ota:OT_ostta02g05500"/>
<keyword evidence="1" id="KW-1133">Transmembrane helix</keyword>
<name>A0A096P9N8_OSTTA</name>
<reference evidence="2 3" key="2">
    <citation type="journal article" date="2014" name="BMC Genomics">
        <title>An improved genome of the model marine alga Ostreococcus tauri unfolds by assessing Illumina de novo assemblies.</title>
        <authorList>
            <person name="Blanc-Mathieu R."/>
            <person name="Verhelst B."/>
            <person name="Derelle E."/>
            <person name="Rombauts S."/>
            <person name="Bouget F.Y."/>
            <person name="Carre I."/>
            <person name="Chateau A."/>
            <person name="Eyre-Walker A."/>
            <person name="Grimsley N."/>
            <person name="Moreau H."/>
            <person name="Piegu B."/>
            <person name="Rivals E."/>
            <person name="Schackwitz W."/>
            <person name="Van de Peer Y."/>
            <person name="Piganeau G."/>
        </authorList>
    </citation>
    <scope>NUCLEOTIDE SEQUENCE [LARGE SCALE GENOMIC DNA]</scope>
    <source>
        <strain evidence="3">OTTH 0595 / CCAP 157/2 / RCC745</strain>
    </source>
</reference>